<gene>
    <name evidence="1" type="ORF">C7474_2191</name>
</gene>
<dbReference type="OrthoDB" id="4546238at2"/>
<dbReference type="AlphaFoldDB" id="A0A498BXB0"/>
<reference evidence="1 2" key="1">
    <citation type="journal article" date="2015" name="Stand. Genomic Sci.">
        <title>Genomic Encyclopedia of Bacterial and Archaeal Type Strains, Phase III: the genomes of soil and plant-associated and newly described type strains.</title>
        <authorList>
            <person name="Whitman W.B."/>
            <person name="Woyke T."/>
            <person name="Klenk H.P."/>
            <person name="Zhou Y."/>
            <person name="Lilburn T.G."/>
            <person name="Beck B.J."/>
            <person name="De Vos P."/>
            <person name="Vandamme P."/>
            <person name="Eisen J.A."/>
            <person name="Garrity G."/>
            <person name="Hugenholtz P."/>
            <person name="Kyrpides N.C."/>
        </authorList>
    </citation>
    <scope>NUCLEOTIDE SEQUENCE [LARGE SCALE GENOMIC DNA]</scope>
    <source>
        <strain evidence="1 2">S2T63</strain>
    </source>
</reference>
<dbReference type="RefSeq" id="WP_147436698.1">
    <property type="nucleotide sequence ID" value="NZ_RCDB01000003.1"/>
</dbReference>
<evidence type="ECO:0000313" key="1">
    <source>
        <dbReference type="EMBL" id="RLK47599.1"/>
    </source>
</evidence>
<protein>
    <submittedName>
        <fullName evidence="1">Uncharacterized protein</fullName>
    </submittedName>
</protein>
<name>A0A498BXB0_9MICO</name>
<accession>A0A498BXB0</accession>
<dbReference type="Proteomes" id="UP000273158">
    <property type="component" value="Unassembled WGS sequence"/>
</dbReference>
<evidence type="ECO:0000313" key="2">
    <source>
        <dbReference type="Proteomes" id="UP000273158"/>
    </source>
</evidence>
<keyword evidence="2" id="KW-1185">Reference proteome</keyword>
<comment type="caution">
    <text evidence="1">The sequence shown here is derived from an EMBL/GenBank/DDBJ whole genome shotgun (WGS) entry which is preliminary data.</text>
</comment>
<proteinExistence type="predicted"/>
<organism evidence="1 2">
    <name type="scientific">Microbacterium telephonicum</name>
    <dbReference type="NCBI Taxonomy" id="1714841"/>
    <lineage>
        <taxon>Bacteria</taxon>
        <taxon>Bacillati</taxon>
        <taxon>Actinomycetota</taxon>
        <taxon>Actinomycetes</taxon>
        <taxon>Micrococcales</taxon>
        <taxon>Microbacteriaceae</taxon>
        <taxon>Microbacterium</taxon>
    </lineage>
</organism>
<dbReference type="EMBL" id="RCDB01000003">
    <property type="protein sequence ID" value="RLK47599.1"/>
    <property type="molecule type" value="Genomic_DNA"/>
</dbReference>
<sequence length="84" mass="9410">MDEVDERIVAWEAIAGHPFFKPAYHGDGALLPRIIARLDAMCEPAESALATEAEEPAEHRVARAFVNGYREGMERATRGRLDTW</sequence>